<accession>A0AA35V7P9</accession>
<dbReference type="SUPFAM" id="SSF160574">
    <property type="entry name" value="BT0923-like"/>
    <property type="match status" value="1"/>
</dbReference>
<evidence type="ECO:0000256" key="1">
    <source>
        <dbReference type="SAM" id="SignalP"/>
    </source>
</evidence>
<keyword evidence="1" id="KW-0732">Signal</keyword>
<dbReference type="EMBL" id="OX458332">
    <property type="protein sequence ID" value="CAI8861740.1"/>
    <property type="molecule type" value="Genomic_DNA"/>
</dbReference>
<gene>
    <name evidence="3" type="ORF">MCNOR_2695</name>
</gene>
<evidence type="ECO:0000313" key="4">
    <source>
        <dbReference type="Proteomes" id="UP001158598"/>
    </source>
</evidence>
<feature type="chain" id="PRO_5041259135" evidence="1">
    <location>
        <begin position="23"/>
        <end position="162"/>
    </location>
</feature>
<reference evidence="3" key="1">
    <citation type="submission" date="2023-03" db="EMBL/GenBank/DDBJ databases">
        <authorList>
            <person name="Pearce D."/>
        </authorList>
    </citation>
    <scope>NUCLEOTIDE SEQUENCE</scope>
    <source>
        <strain evidence="3">Mc</strain>
    </source>
</reference>
<sequence length="162" mass="17737">MKTHPMTLAVLAFAHFSGLAAAGEEKELSAKQVPRAVHEAFQKAYPAAKETKYSERTTDGKIVYEVEFEDRGRKLEAIYAAEGTLMETEEEIKPTELPEPVVSAIKKAHPGATVKEAEKVFNPKGTVSGYEVELADGKKRLELKLDANGTIVKTETDTDGED</sequence>
<feature type="signal peptide" evidence="1">
    <location>
        <begin position="1"/>
        <end position="22"/>
    </location>
</feature>
<dbReference type="InterPro" id="IPR021533">
    <property type="entry name" value="PepSY-like"/>
</dbReference>
<dbReference type="Proteomes" id="UP001158598">
    <property type="component" value="Chromosome"/>
</dbReference>
<dbReference type="Gene3D" id="3.10.450.360">
    <property type="match status" value="1"/>
</dbReference>
<evidence type="ECO:0000313" key="3">
    <source>
        <dbReference type="EMBL" id="CAI8861740.1"/>
    </source>
</evidence>
<evidence type="ECO:0000259" key="2">
    <source>
        <dbReference type="Pfam" id="PF11396"/>
    </source>
</evidence>
<organism evidence="3 4">
    <name type="scientific">Methylococcus capsulatus</name>
    <dbReference type="NCBI Taxonomy" id="414"/>
    <lineage>
        <taxon>Bacteria</taxon>
        <taxon>Pseudomonadati</taxon>
        <taxon>Pseudomonadota</taxon>
        <taxon>Gammaproteobacteria</taxon>
        <taxon>Methylococcales</taxon>
        <taxon>Methylococcaceae</taxon>
        <taxon>Methylococcus</taxon>
    </lineage>
</organism>
<proteinExistence type="predicted"/>
<feature type="domain" description="Putative beta-lactamase-inhibitor-like PepSY-like" evidence="2">
    <location>
        <begin position="64"/>
        <end position="152"/>
    </location>
</feature>
<dbReference type="AlphaFoldDB" id="A0AA35V7P9"/>
<dbReference type="Pfam" id="PF11396">
    <property type="entry name" value="PepSY_like"/>
    <property type="match status" value="1"/>
</dbReference>
<name>A0AA35V7P9_METCP</name>
<protein>
    <submittedName>
        <fullName evidence="3">PepSY_like domain-containing protein</fullName>
    </submittedName>
</protein>